<dbReference type="PANTHER" id="PTHR37928">
    <property type="entry name" value="CFEM DOMAIN PROTEIN (AFU_ORTHOLOGUE AFUA_6G14090)"/>
    <property type="match status" value="1"/>
</dbReference>
<dbReference type="PANTHER" id="PTHR37928:SF2">
    <property type="entry name" value="GPI ANCHORED CFEM DOMAIN PROTEIN (AFU_ORTHOLOGUE AFUA_6G10580)"/>
    <property type="match status" value="1"/>
</dbReference>
<protein>
    <recommendedName>
        <fullName evidence="17">CFEM domain-containing protein</fullName>
    </recommendedName>
</protein>
<keyword evidence="4" id="KW-1003">Cell membrane</keyword>
<evidence type="ECO:0000256" key="9">
    <source>
        <dbReference type="ARBA" id="ARBA00022729"/>
    </source>
</evidence>
<feature type="binding site" description="axial binding residue" evidence="15">
    <location>
        <position position="81"/>
    </location>
    <ligand>
        <name>heme</name>
        <dbReference type="ChEBI" id="CHEBI:30413"/>
    </ligand>
    <ligandPart>
        <name>Fe</name>
        <dbReference type="ChEBI" id="CHEBI:18248"/>
    </ligandPart>
</feature>
<evidence type="ECO:0000256" key="8">
    <source>
        <dbReference type="ARBA" id="ARBA00022723"/>
    </source>
</evidence>
<evidence type="ECO:0000256" key="14">
    <source>
        <dbReference type="ARBA" id="ARBA00023288"/>
    </source>
</evidence>
<feature type="domain" description="CFEM" evidence="17">
    <location>
        <begin position="35"/>
        <end position="147"/>
    </location>
</feature>
<evidence type="ECO:0000256" key="15">
    <source>
        <dbReference type="PROSITE-ProRule" id="PRU01356"/>
    </source>
</evidence>
<keyword evidence="13" id="KW-0325">Glycoprotein</keyword>
<dbReference type="InterPro" id="IPR051735">
    <property type="entry name" value="CFEM_domain"/>
</dbReference>
<feature type="compositionally biased region" description="Low complexity" evidence="16">
    <location>
        <begin position="127"/>
        <end position="165"/>
    </location>
</feature>
<accession>A0AAJ0G5R6</accession>
<reference evidence="18" key="1">
    <citation type="submission" date="2023-04" db="EMBL/GenBank/DDBJ databases">
        <title>Black Yeasts Isolated from many extreme environments.</title>
        <authorList>
            <person name="Coleine C."/>
            <person name="Stajich J.E."/>
            <person name="Selbmann L."/>
        </authorList>
    </citation>
    <scope>NUCLEOTIDE SEQUENCE</scope>
    <source>
        <strain evidence="18">CCFEE 5312</strain>
    </source>
</reference>
<evidence type="ECO:0000256" key="6">
    <source>
        <dbReference type="ARBA" id="ARBA00022617"/>
    </source>
</evidence>
<evidence type="ECO:0000259" key="17">
    <source>
        <dbReference type="PROSITE" id="PS52012"/>
    </source>
</evidence>
<feature type="disulfide bond" evidence="15">
    <location>
        <begin position="77"/>
        <end position="84"/>
    </location>
</feature>
<evidence type="ECO:0000256" key="1">
    <source>
        <dbReference type="ARBA" id="ARBA00004609"/>
    </source>
</evidence>
<dbReference type="GO" id="GO:0046872">
    <property type="term" value="F:metal ion binding"/>
    <property type="evidence" value="ECO:0007669"/>
    <property type="project" value="UniProtKB-UniRule"/>
</dbReference>
<feature type="region of interest" description="Disordered" evidence="16">
    <location>
        <begin position="127"/>
        <end position="181"/>
    </location>
</feature>
<keyword evidence="10 15" id="KW-0408">Iron</keyword>
<evidence type="ECO:0000256" key="5">
    <source>
        <dbReference type="ARBA" id="ARBA00022525"/>
    </source>
</evidence>
<keyword evidence="9" id="KW-0732">Signal</keyword>
<dbReference type="PROSITE" id="PS52012">
    <property type="entry name" value="CFEM"/>
    <property type="match status" value="1"/>
</dbReference>
<evidence type="ECO:0000256" key="7">
    <source>
        <dbReference type="ARBA" id="ARBA00022622"/>
    </source>
</evidence>
<dbReference type="Pfam" id="PF05730">
    <property type="entry name" value="CFEM"/>
    <property type="match status" value="1"/>
</dbReference>
<keyword evidence="12 15" id="KW-1015">Disulfide bond</keyword>
<evidence type="ECO:0000256" key="16">
    <source>
        <dbReference type="SAM" id="MobiDB-lite"/>
    </source>
</evidence>
<dbReference type="GO" id="GO:0005886">
    <property type="term" value="C:plasma membrane"/>
    <property type="evidence" value="ECO:0007669"/>
    <property type="project" value="UniProtKB-SubCell"/>
</dbReference>
<comment type="caution">
    <text evidence="15">Lacks conserved residue(s) required for the propagation of feature annotation.</text>
</comment>
<organism evidence="18 19">
    <name type="scientific">Extremus antarcticus</name>
    <dbReference type="NCBI Taxonomy" id="702011"/>
    <lineage>
        <taxon>Eukaryota</taxon>
        <taxon>Fungi</taxon>
        <taxon>Dikarya</taxon>
        <taxon>Ascomycota</taxon>
        <taxon>Pezizomycotina</taxon>
        <taxon>Dothideomycetes</taxon>
        <taxon>Dothideomycetidae</taxon>
        <taxon>Mycosphaerellales</taxon>
        <taxon>Extremaceae</taxon>
        <taxon>Extremus</taxon>
    </lineage>
</organism>
<evidence type="ECO:0000256" key="13">
    <source>
        <dbReference type="ARBA" id="ARBA00023180"/>
    </source>
</evidence>
<dbReference type="InterPro" id="IPR008427">
    <property type="entry name" value="Extracellular_membr_CFEM_dom"/>
</dbReference>
<keyword evidence="8 15" id="KW-0479">Metal-binding</keyword>
<dbReference type="AlphaFoldDB" id="A0AAJ0G5R6"/>
<evidence type="ECO:0000256" key="10">
    <source>
        <dbReference type="ARBA" id="ARBA00023004"/>
    </source>
</evidence>
<keyword evidence="14" id="KW-0449">Lipoprotein</keyword>
<keyword evidence="6 15" id="KW-0349">Heme</keyword>
<evidence type="ECO:0000313" key="19">
    <source>
        <dbReference type="Proteomes" id="UP001271007"/>
    </source>
</evidence>
<dbReference type="Proteomes" id="UP001271007">
    <property type="component" value="Unassembled WGS sequence"/>
</dbReference>
<evidence type="ECO:0000313" key="18">
    <source>
        <dbReference type="EMBL" id="KAK3049441.1"/>
    </source>
</evidence>
<keyword evidence="19" id="KW-1185">Reference proteome</keyword>
<evidence type="ECO:0000256" key="12">
    <source>
        <dbReference type="ARBA" id="ARBA00023157"/>
    </source>
</evidence>
<gene>
    <name evidence="18" type="ORF">LTR09_009360</name>
</gene>
<dbReference type="GO" id="GO:0005576">
    <property type="term" value="C:extracellular region"/>
    <property type="evidence" value="ECO:0007669"/>
    <property type="project" value="UniProtKB-SubCell"/>
</dbReference>
<keyword evidence="5" id="KW-0964">Secreted</keyword>
<evidence type="ECO:0000256" key="3">
    <source>
        <dbReference type="ARBA" id="ARBA00010031"/>
    </source>
</evidence>
<comment type="subcellular location">
    <subcellularLocation>
        <location evidence="1">Cell membrane</location>
        <topology evidence="1">Lipid-anchor</topology>
        <topology evidence="1">GPI-anchor</topology>
    </subcellularLocation>
    <subcellularLocation>
        <location evidence="2">Secreted</location>
    </subcellularLocation>
</comment>
<dbReference type="GO" id="GO:0098552">
    <property type="term" value="C:side of membrane"/>
    <property type="evidence" value="ECO:0007669"/>
    <property type="project" value="UniProtKB-KW"/>
</dbReference>
<evidence type="ECO:0000256" key="2">
    <source>
        <dbReference type="ARBA" id="ARBA00004613"/>
    </source>
</evidence>
<comment type="similarity">
    <text evidence="3">Belongs to the RBT5 family.</text>
</comment>
<dbReference type="EMBL" id="JAWDJX010000040">
    <property type="protein sequence ID" value="KAK3049441.1"/>
    <property type="molecule type" value="Genomic_DNA"/>
</dbReference>
<evidence type="ECO:0000256" key="11">
    <source>
        <dbReference type="ARBA" id="ARBA00023136"/>
    </source>
</evidence>
<evidence type="ECO:0000256" key="4">
    <source>
        <dbReference type="ARBA" id="ARBA00022475"/>
    </source>
</evidence>
<keyword evidence="11" id="KW-0472">Membrane</keyword>
<proteinExistence type="inferred from homology"/>
<comment type="caution">
    <text evidence="18">The sequence shown here is derived from an EMBL/GenBank/DDBJ whole genome shotgun (WGS) entry which is preliminary data.</text>
</comment>
<sequence>MSRNGRMRSIATFPASNRASNHLINAMHTFLKSTLALVAIALTVVPGMKTIAKAQPLGGLPKCAEPALLSALRDSGCIAMDVGCVCANREKIFPGVVSAIGQACQPSDRAAVEALASKYCGKSPTMNATPAAPAASPKPTETSTVSSSTTAPALTPTTSTTTGPALVMDTSSPPDSTTYHKTMTYSTTSTGMPVATGGAMEVGVSAGALVVAVAGLSWVFAEL</sequence>
<keyword evidence="7" id="KW-0336">GPI-anchor</keyword>
<name>A0AAJ0G5R6_9PEZI</name>